<protein>
    <recommendedName>
        <fullName evidence="1">N(6)-L-threonylcarbamoyladenine synthase</fullName>
        <ecNumber evidence="1">2.3.1.234</ecNumber>
    </recommendedName>
</protein>
<dbReference type="NCBIfam" id="TIGR00329">
    <property type="entry name" value="gcp_kae1"/>
    <property type="match status" value="1"/>
</dbReference>
<proteinExistence type="predicted"/>
<dbReference type="OrthoDB" id="10259622at2759"/>
<dbReference type="PANTHER" id="PTHR11735:SF6">
    <property type="entry name" value="TRNA N6-ADENOSINE THREONYLCARBAMOYLTRANSFERASE, MITOCHONDRIAL"/>
    <property type="match status" value="1"/>
</dbReference>
<dbReference type="Pfam" id="PF00814">
    <property type="entry name" value="TsaD"/>
    <property type="match status" value="1"/>
</dbReference>
<dbReference type="InterPro" id="IPR000905">
    <property type="entry name" value="Gcp-like_dom"/>
</dbReference>
<evidence type="ECO:0000313" key="9">
    <source>
        <dbReference type="EMBL" id="KZT68289.1"/>
    </source>
</evidence>
<dbReference type="GO" id="GO:0008233">
    <property type="term" value="F:peptidase activity"/>
    <property type="evidence" value="ECO:0007669"/>
    <property type="project" value="UniProtKB-KW"/>
</dbReference>
<dbReference type="FunFam" id="3.30.420.40:FF:000012">
    <property type="entry name" value="tRNA N6-adenosine threonylcarbamoyltransferase"/>
    <property type="match status" value="1"/>
</dbReference>
<keyword evidence="4" id="KW-0479">Metal-binding</keyword>
<sequence>MRGVRTSGAFRAISHPTKLLGKDVITILGVESSADDTCAAVVTSDRRILSNVVLRQDEYHRPLGGIQPYVAIEAHQRHLPGVVEQALQKAGMYIEDVDGIAYTRGPGMPGCLSVGSNAMKTLATALRKPLIGVNHMHAHALTPFLTQPPESRPTYPFLTLLVSGGHTMFVLAKSPRDFEVLAATQDEAIGRTVDKVARLLKIPWGDGGLGASLERYVLAGPPEGYNEQEGYEIPIYSTPMPKSVDLAFGAYHSITERFLRGREDTIDENTRYAVAKSFQRAIVRQLEDKLGLIFRQLKDDRIQIHHLVVSGGVASNSFVREGPTPVKLVFPPVSLCTDNAAMVAWASMDRFLAGESDPGTTELLPKWSIDNLDAPPNRGPLPGWRQS</sequence>
<keyword evidence="3" id="KW-0819">tRNA processing</keyword>
<feature type="domain" description="Gcp-like" evidence="8">
    <location>
        <begin position="48"/>
        <end position="345"/>
    </location>
</feature>
<evidence type="ECO:0000259" key="8">
    <source>
        <dbReference type="Pfam" id="PF00814"/>
    </source>
</evidence>
<dbReference type="GO" id="GO:0046872">
    <property type="term" value="F:metal ion binding"/>
    <property type="evidence" value="ECO:0007669"/>
    <property type="project" value="UniProtKB-KW"/>
</dbReference>
<gene>
    <name evidence="9" type="ORF">DAEQUDRAFT_745768</name>
</gene>
<comment type="catalytic activity">
    <reaction evidence="6">
        <text>L-threonylcarbamoyladenylate + adenosine(37) in tRNA = N(6)-L-threonylcarbamoyladenosine(37) in tRNA + AMP + H(+)</text>
        <dbReference type="Rhea" id="RHEA:37059"/>
        <dbReference type="Rhea" id="RHEA-COMP:10162"/>
        <dbReference type="Rhea" id="RHEA-COMP:10163"/>
        <dbReference type="ChEBI" id="CHEBI:15378"/>
        <dbReference type="ChEBI" id="CHEBI:73682"/>
        <dbReference type="ChEBI" id="CHEBI:74411"/>
        <dbReference type="ChEBI" id="CHEBI:74418"/>
        <dbReference type="ChEBI" id="CHEBI:456215"/>
        <dbReference type="EC" id="2.3.1.234"/>
    </reaction>
</comment>
<dbReference type="GO" id="GO:0061711">
    <property type="term" value="F:tRNA N(6)-L-threonylcarbamoyladenine synthase activity"/>
    <property type="evidence" value="ECO:0007669"/>
    <property type="project" value="UniProtKB-EC"/>
</dbReference>
<keyword evidence="9" id="KW-0645">Protease</keyword>
<keyword evidence="10" id="KW-1185">Reference proteome</keyword>
<dbReference type="InterPro" id="IPR017861">
    <property type="entry name" value="KAE1/TsaD"/>
</dbReference>
<dbReference type="CDD" id="cd24134">
    <property type="entry name" value="ASKHA_NBD_OSGEPL1_QRI7_euk"/>
    <property type="match status" value="1"/>
</dbReference>
<evidence type="ECO:0000256" key="5">
    <source>
        <dbReference type="ARBA" id="ARBA00023315"/>
    </source>
</evidence>
<dbReference type="Proteomes" id="UP000076727">
    <property type="component" value="Unassembled WGS sequence"/>
</dbReference>
<feature type="region of interest" description="Disordered" evidence="7">
    <location>
        <begin position="366"/>
        <end position="387"/>
    </location>
</feature>
<dbReference type="SUPFAM" id="SSF53067">
    <property type="entry name" value="Actin-like ATPase domain"/>
    <property type="match status" value="1"/>
</dbReference>
<accession>A0A165PJM9</accession>
<evidence type="ECO:0000256" key="6">
    <source>
        <dbReference type="ARBA" id="ARBA00048117"/>
    </source>
</evidence>
<dbReference type="PROSITE" id="PS01016">
    <property type="entry name" value="GLYCOPROTEASE"/>
    <property type="match status" value="1"/>
</dbReference>
<dbReference type="STRING" id="1314783.A0A165PJM9"/>
<dbReference type="PANTHER" id="PTHR11735">
    <property type="entry name" value="TRNA N6-ADENOSINE THREONYLCARBAMOYLTRANSFERASE"/>
    <property type="match status" value="1"/>
</dbReference>
<dbReference type="GO" id="GO:0005739">
    <property type="term" value="C:mitochondrion"/>
    <property type="evidence" value="ECO:0007669"/>
    <property type="project" value="TreeGrafter"/>
</dbReference>
<keyword evidence="9" id="KW-0378">Hydrolase</keyword>
<evidence type="ECO:0000256" key="4">
    <source>
        <dbReference type="ARBA" id="ARBA00022723"/>
    </source>
</evidence>
<dbReference type="AlphaFoldDB" id="A0A165PJM9"/>
<organism evidence="9 10">
    <name type="scientific">Daedalea quercina L-15889</name>
    <dbReference type="NCBI Taxonomy" id="1314783"/>
    <lineage>
        <taxon>Eukaryota</taxon>
        <taxon>Fungi</taxon>
        <taxon>Dikarya</taxon>
        <taxon>Basidiomycota</taxon>
        <taxon>Agaricomycotina</taxon>
        <taxon>Agaricomycetes</taxon>
        <taxon>Polyporales</taxon>
        <taxon>Fomitopsis</taxon>
    </lineage>
</organism>
<name>A0A165PJM9_9APHY</name>
<dbReference type="GO" id="GO:0006508">
    <property type="term" value="P:proteolysis"/>
    <property type="evidence" value="ECO:0007669"/>
    <property type="project" value="UniProtKB-KW"/>
</dbReference>
<evidence type="ECO:0000256" key="1">
    <source>
        <dbReference type="ARBA" id="ARBA00012156"/>
    </source>
</evidence>
<dbReference type="EMBL" id="KV429068">
    <property type="protein sequence ID" value="KZT68289.1"/>
    <property type="molecule type" value="Genomic_DNA"/>
</dbReference>
<dbReference type="GO" id="GO:0072670">
    <property type="term" value="P:mitochondrial tRNA threonylcarbamoyladenosine modification"/>
    <property type="evidence" value="ECO:0007669"/>
    <property type="project" value="TreeGrafter"/>
</dbReference>
<dbReference type="PRINTS" id="PR00789">
    <property type="entry name" value="OSIALOPTASE"/>
</dbReference>
<dbReference type="EC" id="2.3.1.234" evidence="1"/>
<keyword evidence="5" id="KW-0012">Acyltransferase</keyword>
<evidence type="ECO:0000256" key="2">
    <source>
        <dbReference type="ARBA" id="ARBA00022679"/>
    </source>
</evidence>
<dbReference type="Gene3D" id="3.30.420.40">
    <property type="match status" value="2"/>
</dbReference>
<dbReference type="InterPro" id="IPR043129">
    <property type="entry name" value="ATPase_NBD"/>
</dbReference>
<dbReference type="InterPro" id="IPR017860">
    <property type="entry name" value="Peptidase_M22_CS"/>
</dbReference>
<evidence type="ECO:0000313" key="10">
    <source>
        <dbReference type="Proteomes" id="UP000076727"/>
    </source>
</evidence>
<evidence type="ECO:0000256" key="3">
    <source>
        <dbReference type="ARBA" id="ARBA00022694"/>
    </source>
</evidence>
<evidence type="ECO:0000256" key="7">
    <source>
        <dbReference type="SAM" id="MobiDB-lite"/>
    </source>
</evidence>
<reference evidence="9 10" key="1">
    <citation type="journal article" date="2016" name="Mol. Biol. Evol.">
        <title>Comparative Genomics of Early-Diverging Mushroom-Forming Fungi Provides Insights into the Origins of Lignocellulose Decay Capabilities.</title>
        <authorList>
            <person name="Nagy L.G."/>
            <person name="Riley R."/>
            <person name="Tritt A."/>
            <person name="Adam C."/>
            <person name="Daum C."/>
            <person name="Floudas D."/>
            <person name="Sun H."/>
            <person name="Yadav J.S."/>
            <person name="Pangilinan J."/>
            <person name="Larsson K.H."/>
            <person name="Matsuura K."/>
            <person name="Barry K."/>
            <person name="Labutti K."/>
            <person name="Kuo R."/>
            <person name="Ohm R.A."/>
            <person name="Bhattacharya S.S."/>
            <person name="Shirouzu T."/>
            <person name="Yoshinaga Y."/>
            <person name="Martin F.M."/>
            <person name="Grigoriev I.V."/>
            <person name="Hibbett D.S."/>
        </authorList>
    </citation>
    <scope>NUCLEOTIDE SEQUENCE [LARGE SCALE GENOMIC DNA]</scope>
    <source>
        <strain evidence="9 10">L-15889</strain>
    </source>
</reference>
<keyword evidence="2" id="KW-0808">Transferase</keyword>